<feature type="chain" id="PRO_5026314608" description="TraB family protein" evidence="1">
    <location>
        <begin position="24"/>
        <end position="367"/>
    </location>
</feature>
<feature type="signal peptide" evidence="1">
    <location>
        <begin position="1"/>
        <end position="23"/>
    </location>
</feature>
<keyword evidence="1" id="KW-0732">Signal</keyword>
<dbReference type="PANTHER" id="PTHR40590:SF1">
    <property type="entry name" value="CYTOPLASMIC PROTEIN"/>
    <property type="match status" value="1"/>
</dbReference>
<dbReference type="Proteomes" id="UP000468943">
    <property type="component" value="Unassembled WGS sequence"/>
</dbReference>
<evidence type="ECO:0000313" key="3">
    <source>
        <dbReference type="Proteomes" id="UP000468943"/>
    </source>
</evidence>
<dbReference type="OrthoDB" id="9806326at2"/>
<dbReference type="RefSeq" id="WP_160598174.1">
    <property type="nucleotide sequence ID" value="NZ_WTYS01000001.1"/>
</dbReference>
<dbReference type="PANTHER" id="PTHR40590">
    <property type="entry name" value="CYTOPLASMIC PROTEIN-RELATED"/>
    <property type="match status" value="1"/>
</dbReference>
<dbReference type="Pfam" id="PF01963">
    <property type="entry name" value="TraB_PrgY_gumN"/>
    <property type="match status" value="1"/>
</dbReference>
<evidence type="ECO:0008006" key="4">
    <source>
        <dbReference type="Google" id="ProtNLM"/>
    </source>
</evidence>
<organism evidence="2 3">
    <name type="scientific">Pontixanthobacter gangjinensis</name>
    <dbReference type="NCBI Taxonomy" id="1028742"/>
    <lineage>
        <taxon>Bacteria</taxon>
        <taxon>Pseudomonadati</taxon>
        <taxon>Pseudomonadota</taxon>
        <taxon>Alphaproteobacteria</taxon>
        <taxon>Sphingomonadales</taxon>
        <taxon>Erythrobacteraceae</taxon>
        <taxon>Pontixanthobacter</taxon>
    </lineage>
</organism>
<reference evidence="2 3" key="1">
    <citation type="submission" date="2019-12" db="EMBL/GenBank/DDBJ databases">
        <title>Genomic-based taxomic classification of the family Erythrobacteraceae.</title>
        <authorList>
            <person name="Xu L."/>
        </authorList>
    </citation>
    <scope>NUCLEOTIDE SEQUENCE [LARGE SCALE GENOMIC DNA]</scope>
    <source>
        <strain evidence="2 3">JCM 17802</strain>
    </source>
</reference>
<proteinExistence type="predicted"/>
<dbReference type="EMBL" id="WTYS01000001">
    <property type="protein sequence ID" value="MXO57043.1"/>
    <property type="molecule type" value="Genomic_DNA"/>
</dbReference>
<evidence type="ECO:0000313" key="2">
    <source>
        <dbReference type="EMBL" id="MXO57043.1"/>
    </source>
</evidence>
<sequence>MKLFISCFAISALFMLPASTGFADERCNGKICGPDTNIELKAKRKGGYRDGQSPEELAEAEQIAFDAAVEANVFKPVIQDYEPSPAIWKLADEDTTIYMFGTFHILPQGFQWRSDAFNAIVQQVDELVVETSDADSEESLGEVMEEMFSDIFSDERTPVSERISAENKEKWLRLGELADMPGPIFDRMPLFLSLMGAGLSISEQAGSSGEYGVETVLEAEFKEASKPIGSIEDSGAVMSALIGVDEDKLIIDLDKDLREWDGVSLASMFEIVDDNGDEEAGPFRSEHLWAQGKLDELAEDEFGDSEVGREIYRILITDRNRAWAMWLDDRLNQPGTILLAVGAAHFEGPDSVLNMLKERDLSANRLN</sequence>
<name>A0A6I4SMS4_9SPHN</name>
<dbReference type="AlphaFoldDB" id="A0A6I4SMS4"/>
<gene>
    <name evidence="2" type="ORF">GRI36_09110</name>
</gene>
<keyword evidence="3" id="KW-1185">Reference proteome</keyword>
<dbReference type="InterPro" id="IPR002816">
    <property type="entry name" value="TraB/PrgY/GumN_fam"/>
</dbReference>
<evidence type="ECO:0000256" key="1">
    <source>
        <dbReference type="SAM" id="SignalP"/>
    </source>
</evidence>
<protein>
    <recommendedName>
        <fullName evidence="4">TraB family protein</fullName>
    </recommendedName>
</protein>
<dbReference type="InterPro" id="IPR047111">
    <property type="entry name" value="YbaP-like"/>
</dbReference>
<dbReference type="CDD" id="cd14789">
    <property type="entry name" value="Tiki"/>
    <property type="match status" value="1"/>
</dbReference>
<accession>A0A6I4SMS4</accession>
<comment type="caution">
    <text evidence="2">The sequence shown here is derived from an EMBL/GenBank/DDBJ whole genome shotgun (WGS) entry which is preliminary data.</text>
</comment>